<dbReference type="EMBL" id="CAJOBA010000176">
    <property type="protein sequence ID" value="CAF3511041.1"/>
    <property type="molecule type" value="Genomic_DNA"/>
</dbReference>
<evidence type="ECO:0000313" key="4">
    <source>
        <dbReference type="EMBL" id="CAF3511041.1"/>
    </source>
</evidence>
<feature type="domain" description="Putative restriction endonuclease" evidence="1">
    <location>
        <begin position="20"/>
        <end position="134"/>
    </location>
</feature>
<evidence type="ECO:0000259" key="1">
    <source>
        <dbReference type="Pfam" id="PF05685"/>
    </source>
</evidence>
<dbReference type="EMBL" id="CAJOBC010008952">
    <property type="protein sequence ID" value="CAF3975262.1"/>
    <property type="molecule type" value="Genomic_DNA"/>
</dbReference>
<dbReference type="InterPro" id="IPR008538">
    <property type="entry name" value="Uma2"/>
</dbReference>
<dbReference type="EMBL" id="CAJNOK010000175">
    <property type="protein sequence ID" value="CAF0734532.1"/>
    <property type="molecule type" value="Genomic_DNA"/>
</dbReference>
<dbReference type="Proteomes" id="UP000677228">
    <property type="component" value="Unassembled WGS sequence"/>
</dbReference>
<dbReference type="Pfam" id="PF05685">
    <property type="entry name" value="Uma2"/>
    <property type="match status" value="1"/>
</dbReference>
<keyword evidence="6" id="KW-1185">Reference proteome</keyword>
<dbReference type="Proteomes" id="UP000682733">
    <property type="component" value="Unassembled WGS sequence"/>
</dbReference>
<dbReference type="AlphaFoldDB" id="A0A814WWN9"/>
<dbReference type="PANTHER" id="PTHR35400">
    <property type="entry name" value="SLR1083 PROTEIN"/>
    <property type="match status" value="1"/>
</dbReference>
<proteinExistence type="predicted"/>
<dbReference type="InterPro" id="IPR012296">
    <property type="entry name" value="Nuclease_put_TT1808"/>
</dbReference>
<dbReference type="OrthoDB" id="10227831at2759"/>
<comment type="caution">
    <text evidence="3">The sequence shown here is derived from an EMBL/GenBank/DDBJ whole genome shotgun (WGS) entry which is preliminary data.</text>
</comment>
<dbReference type="SUPFAM" id="SSF52980">
    <property type="entry name" value="Restriction endonuclease-like"/>
    <property type="match status" value="1"/>
</dbReference>
<accession>A0A814WWN9</accession>
<dbReference type="Gene3D" id="3.90.1570.10">
    <property type="entry name" value="tt1808, chain A"/>
    <property type="match status" value="1"/>
</dbReference>
<evidence type="ECO:0000313" key="3">
    <source>
        <dbReference type="EMBL" id="CAF1211296.1"/>
    </source>
</evidence>
<dbReference type="InterPro" id="IPR011335">
    <property type="entry name" value="Restrct_endonuc-II-like"/>
</dbReference>
<reference evidence="3" key="1">
    <citation type="submission" date="2021-02" db="EMBL/GenBank/DDBJ databases">
        <authorList>
            <person name="Nowell W R."/>
        </authorList>
    </citation>
    <scope>NUCLEOTIDE SEQUENCE</scope>
</reference>
<evidence type="ECO:0000313" key="5">
    <source>
        <dbReference type="EMBL" id="CAF3975262.1"/>
    </source>
</evidence>
<dbReference type="Proteomes" id="UP000663829">
    <property type="component" value="Unassembled WGS sequence"/>
</dbReference>
<gene>
    <name evidence="3" type="ORF">GPM918_LOCUS24223</name>
    <name evidence="2" type="ORF">OVA965_LOCUS1046</name>
    <name evidence="5" type="ORF">SRO942_LOCUS24222</name>
    <name evidence="4" type="ORF">TMI583_LOCUS1051</name>
</gene>
<organism evidence="3 6">
    <name type="scientific">Didymodactylos carnosus</name>
    <dbReference type="NCBI Taxonomy" id="1234261"/>
    <lineage>
        <taxon>Eukaryota</taxon>
        <taxon>Metazoa</taxon>
        <taxon>Spiralia</taxon>
        <taxon>Gnathifera</taxon>
        <taxon>Rotifera</taxon>
        <taxon>Eurotatoria</taxon>
        <taxon>Bdelloidea</taxon>
        <taxon>Philodinida</taxon>
        <taxon>Philodinidae</taxon>
        <taxon>Didymodactylos</taxon>
    </lineage>
</organism>
<dbReference type="PANTHER" id="PTHR35400:SF1">
    <property type="entry name" value="SLR1083 PROTEIN"/>
    <property type="match status" value="1"/>
</dbReference>
<sequence>MEVQLSFAEFIEMVDTGQLEAKGEYIGGIFYPNMPTSAEHSNTVAKIITELHEKSLHKNYLLKSENSIIFGEDVLSPDISVLSGYDKRSKTLPKSEHVKLLIEVSLSSLRFDINTKVSIYASFNIEEYWIVDLNSDVSIET</sequence>
<protein>
    <recommendedName>
        <fullName evidence="1">Putative restriction endonuclease domain-containing protein</fullName>
    </recommendedName>
</protein>
<evidence type="ECO:0000313" key="2">
    <source>
        <dbReference type="EMBL" id="CAF0734532.1"/>
    </source>
</evidence>
<dbReference type="GO" id="GO:0006281">
    <property type="term" value="P:DNA repair"/>
    <property type="evidence" value="ECO:0007669"/>
    <property type="project" value="UniProtKB-ARBA"/>
</dbReference>
<dbReference type="Proteomes" id="UP000681722">
    <property type="component" value="Unassembled WGS sequence"/>
</dbReference>
<name>A0A814WWN9_9BILA</name>
<dbReference type="EMBL" id="CAJNOQ010008951">
    <property type="protein sequence ID" value="CAF1211296.1"/>
    <property type="molecule type" value="Genomic_DNA"/>
</dbReference>
<evidence type="ECO:0000313" key="6">
    <source>
        <dbReference type="Proteomes" id="UP000663829"/>
    </source>
</evidence>
<dbReference type="CDD" id="cd06260">
    <property type="entry name" value="DUF820-like"/>
    <property type="match status" value="1"/>
</dbReference>